<protein>
    <submittedName>
        <fullName evidence="1">Uncharacterized protein</fullName>
    </submittedName>
</protein>
<gene>
    <name evidence="1" type="ORF">HPB50_021468</name>
</gene>
<proteinExistence type="predicted"/>
<evidence type="ECO:0000313" key="2">
    <source>
        <dbReference type="Proteomes" id="UP000821845"/>
    </source>
</evidence>
<keyword evidence="2" id="KW-1185">Reference proteome</keyword>
<sequence>MHTQRGKPDDDDDKDMRARNVITHQAFMHYRHPSMNAHGMGLKPDENADAIILNDAKELIPFSRQVRGQNGEGGDARRIGTGGSATSAPADAVAAADSPMPHFFGERPTANARARCQRHRRWGRLAAAKRSLDVSPEGH</sequence>
<organism evidence="1 2">
    <name type="scientific">Hyalomma asiaticum</name>
    <name type="common">Tick</name>
    <dbReference type="NCBI Taxonomy" id="266040"/>
    <lineage>
        <taxon>Eukaryota</taxon>
        <taxon>Metazoa</taxon>
        <taxon>Ecdysozoa</taxon>
        <taxon>Arthropoda</taxon>
        <taxon>Chelicerata</taxon>
        <taxon>Arachnida</taxon>
        <taxon>Acari</taxon>
        <taxon>Parasitiformes</taxon>
        <taxon>Ixodida</taxon>
        <taxon>Ixodoidea</taxon>
        <taxon>Ixodidae</taxon>
        <taxon>Hyalomminae</taxon>
        <taxon>Hyalomma</taxon>
    </lineage>
</organism>
<dbReference type="EMBL" id="CM023487">
    <property type="protein sequence ID" value="KAH6926758.1"/>
    <property type="molecule type" value="Genomic_DNA"/>
</dbReference>
<name>A0ACB7RVV7_HYAAI</name>
<accession>A0ACB7RVV7</accession>
<comment type="caution">
    <text evidence="1">The sequence shown here is derived from an EMBL/GenBank/DDBJ whole genome shotgun (WGS) entry which is preliminary data.</text>
</comment>
<evidence type="ECO:0000313" key="1">
    <source>
        <dbReference type="EMBL" id="KAH6926758.1"/>
    </source>
</evidence>
<dbReference type="Proteomes" id="UP000821845">
    <property type="component" value="Chromosome 7"/>
</dbReference>
<reference evidence="1" key="1">
    <citation type="submission" date="2020-05" db="EMBL/GenBank/DDBJ databases">
        <title>Large-scale comparative analyses of tick genomes elucidate their genetic diversity and vector capacities.</title>
        <authorList>
            <person name="Jia N."/>
            <person name="Wang J."/>
            <person name="Shi W."/>
            <person name="Du L."/>
            <person name="Sun Y."/>
            <person name="Zhan W."/>
            <person name="Jiang J."/>
            <person name="Wang Q."/>
            <person name="Zhang B."/>
            <person name="Ji P."/>
            <person name="Sakyi L.B."/>
            <person name="Cui X."/>
            <person name="Yuan T."/>
            <person name="Jiang B."/>
            <person name="Yang W."/>
            <person name="Lam T.T.-Y."/>
            <person name="Chang Q."/>
            <person name="Ding S."/>
            <person name="Wang X."/>
            <person name="Zhu J."/>
            <person name="Ruan X."/>
            <person name="Zhao L."/>
            <person name="Wei J."/>
            <person name="Que T."/>
            <person name="Du C."/>
            <person name="Cheng J."/>
            <person name="Dai P."/>
            <person name="Han X."/>
            <person name="Huang E."/>
            <person name="Gao Y."/>
            <person name="Liu J."/>
            <person name="Shao H."/>
            <person name="Ye R."/>
            <person name="Li L."/>
            <person name="Wei W."/>
            <person name="Wang X."/>
            <person name="Wang C."/>
            <person name="Yang T."/>
            <person name="Huo Q."/>
            <person name="Li W."/>
            <person name="Guo W."/>
            <person name="Chen H."/>
            <person name="Zhou L."/>
            <person name="Ni X."/>
            <person name="Tian J."/>
            <person name="Zhou Y."/>
            <person name="Sheng Y."/>
            <person name="Liu T."/>
            <person name="Pan Y."/>
            <person name="Xia L."/>
            <person name="Li J."/>
            <person name="Zhao F."/>
            <person name="Cao W."/>
        </authorList>
    </citation>
    <scope>NUCLEOTIDE SEQUENCE</scope>
    <source>
        <strain evidence="1">Hyas-2018</strain>
    </source>
</reference>